<evidence type="ECO:0000313" key="2">
    <source>
        <dbReference type="EMBL" id="CAB4148245.1"/>
    </source>
</evidence>
<dbReference type="Gene3D" id="1.10.287.1080">
    <property type="entry name" value="MazG-like"/>
    <property type="match status" value="1"/>
</dbReference>
<protein>
    <submittedName>
        <fullName evidence="2">NTP-PPase_u3 domain containing protein</fullName>
    </submittedName>
</protein>
<feature type="domain" description="NTP pyrophosphohydrolase MazG-like" evidence="1">
    <location>
        <begin position="30"/>
        <end position="87"/>
    </location>
</feature>
<dbReference type="EMBL" id="LR796495">
    <property type="protein sequence ID" value="CAB4148245.1"/>
    <property type="molecule type" value="Genomic_DNA"/>
</dbReference>
<reference evidence="2" key="1">
    <citation type="submission" date="2020-04" db="EMBL/GenBank/DDBJ databases">
        <authorList>
            <person name="Chiriac C."/>
            <person name="Salcher M."/>
            <person name="Ghai R."/>
            <person name="Kavagutti S V."/>
        </authorList>
    </citation>
    <scope>NUCLEOTIDE SEQUENCE</scope>
</reference>
<proteinExistence type="predicted"/>
<gene>
    <name evidence="2" type="ORF">UFOVP520_24</name>
</gene>
<name>A0A6J5MMF1_9CAUD</name>
<dbReference type="InterPro" id="IPR004518">
    <property type="entry name" value="MazG-like_dom"/>
</dbReference>
<organism evidence="2">
    <name type="scientific">uncultured Caudovirales phage</name>
    <dbReference type="NCBI Taxonomy" id="2100421"/>
    <lineage>
        <taxon>Viruses</taxon>
        <taxon>Duplodnaviria</taxon>
        <taxon>Heunggongvirae</taxon>
        <taxon>Uroviricota</taxon>
        <taxon>Caudoviricetes</taxon>
        <taxon>Peduoviridae</taxon>
        <taxon>Maltschvirus</taxon>
        <taxon>Maltschvirus maltsch</taxon>
    </lineage>
</organism>
<accession>A0A6J5MMF1</accession>
<evidence type="ECO:0000259" key="1">
    <source>
        <dbReference type="Pfam" id="PF03819"/>
    </source>
</evidence>
<dbReference type="SUPFAM" id="SSF101386">
    <property type="entry name" value="all-alpha NTP pyrophosphatases"/>
    <property type="match status" value="1"/>
</dbReference>
<dbReference type="Pfam" id="PF03819">
    <property type="entry name" value="MazG"/>
    <property type="match status" value="1"/>
</dbReference>
<sequence>MKLTNEFDSVRTWANDKGILAKGDPKTQFIKLLEEVGELSRSLLKNHDPEFIDAIGDCVVVLTNLAAIKGYTIEECINSAYEIIKSRTGKMENGTFVKDK</sequence>
<dbReference type="CDD" id="cd11540">
    <property type="entry name" value="NTP-PPase_u3"/>
    <property type="match status" value="1"/>
</dbReference>